<evidence type="ECO:0000313" key="1">
    <source>
        <dbReference type="EMBL" id="CFQ88775.1"/>
    </source>
</evidence>
<dbReference type="AlphaFoldDB" id="A0AAI8ZNI4"/>
<dbReference type="RefSeq" id="WP_050081069.1">
    <property type="nucleotide sequence ID" value="NZ_CABMMF010000002.1"/>
</dbReference>
<accession>A0AAI8ZNI4</accession>
<organism evidence="1 2">
    <name type="scientific">Yersinia frederiksenii</name>
    <dbReference type="NCBI Taxonomy" id="29484"/>
    <lineage>
        <taxon>Bacteria</taxon>
        <taxon>Pseudomonadati</taxon>
        <taxon>Pseudomonadota</taxon>
        <taxon>Gammaproteobacteria</taxon>
        <taxon>Enterobacterales</taxon>
        <taxon>Yersiniaceae</taxon>
        <taxon>Yersinia</taxon>
    </lineage>
</organism>
<name>A0AAI8ZNI4_YERFR</name>
<protein>
    <submittedName>
        <fullName evidence="1">Uncharacterized protein</fullName>
    </submittedName>
</protein>
<proteinExistence type="predicted"/>
<gene>
    <name evidence="1" type="ORF">ERS008524_00691</name>
</gene>
<dbReference type="EMBL" id="CGCB01000002">
    <property type="protein sequence ID" value="CFQ88775.1"/>
    <property type="molecule type" value="Genomic_DNA"/>
</dbReference>
<comment type="caution">
    <text evidence="1">The sequence shown here is derived from an EMBL/GenBank/DDBJ whole genome shotgun (WGS) entry which is preliminary data.</text>
</comment>
<reference evidence="1 2" key="1">
    <citation type="submission" date="2015-03" db="EMBL/GenBank/DDBJ databases">
        <authorList>
            <consortium name="Pathogen Informatics"/>
            <person name="Murphy D."/>
        </authorList>
    </citation>
    <scope>NUCLEOTIDE SEQUENCE [LARGE SCALE GENOMIC DNA]</scope>
    <source>
        <strain evidence="1 2">3400/83</strain>
    </source>
</reference>
<evidence type="ECO:0000313" key="2">
    <source>
        <dbReference type="Proteomes" id="UP000046784"/>
    </source>
</evidence>
<sequence length="91" mass="10241">MGKFKVLGYCICRGDSSSLLYNEESQTWVKKIDNSTRYTTVDDALNAASKIREFEKSVKIEEVVDYDSGIGTMTLGGAEKLERTKKMFSLN</sequence>
<dbReference type="Proteomes" id="UP000046784">
    <property type="component" value="Unassembled WGS sequence"/>
</dbReference>